<keyword evidence="1" id="KW-1133">Transmembrane helix</keyword>
<proteinExistence type="predicted"/>
<protein>
    <submittedName>
        <fullName evidence="2">Uncharacterized protein</fullName>
    </submittedName>
</protein>
<reference evidence="2" key="1">
    <citation type="submission" date="2018-05" db="EMBL/GenBank/DDBJ databases">
        <authorList>
            <person name="Lanie J.A."/>
            <person name="Ng W.-L."/>
            <person name="Kazmierczak K.M."/>
            <person name="Andrzejewski T.M."/>
            <person name="Davidsen T.M."/>
            <person name="Wayne K.J."/>
            <person name="Tettelin H."/>
            <person name="Glass J.I."/>
            <person name="Rusch D."/>
            <person name="Podicherti R."/>
            <person name="Tsui H.-C.T."/>
            <person name="Winkler M.E."/>
        </authorList>
    </citation>
    <scope>NUCLEOTIDE SEQUENCE</scope>
</reference>
<keyword evidence="1" id="KW-0812">Transmembrane</keyword>
<gene>
    <name evidence="2" type="ORF">METZ01_LOCUS7634</name>
</gene>
<evidence type="ECO:0000256" key="1">
    <source>
        <dbReference type="SAM" id="Phobius"/>
    </source>
</evidence>
<dbReference type="AlphaFoldDB" id="A0A381NJQ3"/>
<dbReference type="EMBL" id="UINC01000407">
    <property type="protein sequence ID" value="SUZ54780.1"/>
    <property type="molecule type" value="Genomic_DNA"/>
</dbReference>
<accession>A0A381NJQ3</accession>
<name>A0A381NJQ3_9ZZZZ</name>
<feature type="transmembrane region" description="Helical" evidence="1">
    <location>
        <begin position="6"/>
        <end position="24"/>
    </location>
</feature>
<keyword evidence="1" id="KW-0472">Membrane</keyword>
<organism evidence="2">
    <name type="scientific">marine metagenome</name>
    <dbReference type="NCBI Taxonomy" id="408172"/>
    <lineage>
        <taxon>unclassified sequences</taxon>
        <taxon>metagenomes</taxon>
        <taxon>ecological metagenomes</taxon>
    </lineage>
</organism>
<evidence type="ECO:0000313" key="2">
    <source>
        <dbReference type="EMBL" id="SUZ54780.1"/>
    </source>
</evidence>
<sequence>MSVVVIIAVSFAALMVILLVLFIMESIKDSEVREQESEHNILSDKVVEAMAQKIISDAAMHRKNRFAEEE</sequence>